<dbReference type="RefSeq" id="WP_184933413.1">
    <property type="nucleotide sequence ID" value="NZ_JACHJV010000001.1"/>
</dbReference>
<keyword evidence="3" id="KW-1185">Reference proteome</keyword>
<protein>
    <submittedName>
        <fullName evidence="2">Uncharacterized protein</fullName>
    </submittedName>
</protein>
<dbReference type="AlphaFoldDB" id="A0A7W7QWG5"/>
<dbReference type="EMBL" id="JACHJV010000001">
    <property type="protein sequence ID" value="MBB4921017.1"/>
    <property type="molecule type" value="Genomic_DNA"/>
</dbReference>
<reference evidence="2 3" key="1">
    <citation type="submission" date="2020-08" db="EMBL/GenBank/DDBJ databases">
        <title>Sequencing the genomes of 1000 actinobacteria strains.</title>
        <authorList>
            <person name="Klenk H.-P."/>
        </authorList>
    </citation>
    <scope>NUCLEOTIDE SEQUENCE [LARGE SCALE GENOMIC DNA]</scope>
    <source>
        <strain evidence="2 3">DSM 41654</strain>
    </source>
</reference>
<feature type="region of interest" description="Disordered" evidence="1">
    <location>
        <begin position="74"/>
        <end position="93"/>
    </location>
</feature>
<organism evidence="2 3">
    <name type="scientific">Kitasatospora kifunensis</name>
    <name type="common">Streptomyces kifunensis</name>
    <dbReference type="NCBI Taxonomy" id="58351"/>
    <lineage>
        <taxon>Bacteria</taxon>
        <taxon>Bacillati</taxon>
        <taxon>Actinomycetota</taxon>
        <taxon>Actinomycetes</taxon>
        <taxon>Kitasatosporales</taxon>
        <taxon>Streptomycetaceae</taxon>
        <taxon>Kitasatospora</taxon>
    </lineage>
</organism>
<evidence type="ECO:0000256" key="1">
    <source>
        <dbReference type="SAM" id="MobiDB-lite"/>
    </source>
</evidence>
<dbReference type="Proteomes" id="UP000540506">
    <property type="component" value="Unassembled WGS sequence"/>
</dbReference>
<feature type="region of interest" description="Disordered" evidence="1">
    <location>
        <begin position="1"/>
        <end position="31"/>
    </location>
</feature>
<accession>A0A7W7QWG5</accession>
<evidence type="ECO:0000313" key="3">
    <source>
        <dbReference type="Proteomes" id="UP000540506"/>
    </source>
</evidence>
<proteinExistence type="predicted"/>
<evidence type="ECO:0000313" key="2">
    <source>
        <dbReference type="EMBL" id="MBB4921017.1"/>
    </source>
</evidence>
<gene>
    <name evidence="2" type="ORF">FHR34_000010</name>
</gene>
<sequence>MQPDELRDRYRRLISPDPATEHDARYPIDPAEPPARIELRDALSQLFNARPELDRVALVLGDTALGVVHRAALTEPVDPGSRSSSDADPGMLGLPGRSTHYELLYFQCPRCPDPATQALVFLNDGEPPLCSKDRTHGRTVLINR</sequence>
<comment type="caution">
    <text evidence="2">The sequence shown here is derived from an EMBL/GenBank/DDBJ whole genome shotgun (WGS) entry which is preliminary data.</text>
</comment>
<name>A0A7W7QWG5_KITKI</name>